<dbReference type="Gene3D" id="3.10.20.370">
    <property type="match status" value="1"/>
</dbReference>
<evidence type="ECO:0000313" key="3">
    <source>
        <dbReference type="EMBL" id="KAI2656574.1"/>
    </source>
</evidence>
<accession>A0ABQ8M0X4</accession>
<evidence type="ECO:0000256" key="1">
    <source>
        <dbReference type="ARBA" id="ARBA00023268"/>
    </source>
</evidence>
<sequence length="213" mass="23582">MWTEECQNSFELIKSKLIHAPILIAPDLSKPFKVQTDASDIGIGAVLTQDSEGVEHVVAYASRLLQGAEKSYSVSEKECYPVEFEFTVKYRKGQCNIVPDKLSHSFPESSTLNILALLKPNNSSTVFATFPIEWSDIAKAQQEDAEIQALIAKVQSTTVPDTNRIHYVMKNGFLFRSISRGQEGAKLQLVIPTSLRADFLKCAHDNPLSGHLG</sequence>
<comment type="caution">
    <text evidence="3">The sequence shown here is derived from an EMBL/GenBank/DDBJ whole genome shotgun (WGS) entry which is preliminary data.</text>
</comment>
<dbReference type="InterPro" id="IPR041577">
    <property type="entry name" value="RT_RNaseH_2"/>
</dbReference>
<evidence type="ECO:0000313" key="4">
    <source>
        <dbReference type="Proteomes" id="UP000830375"/>
    </source>
</evidence>
<dbReference type="EMBL" id="JACTAM010000015">
    <property type="protein sequence ID" value="KAI2656574.1"/>
    <property type="molecule type" value="Genomic_DNA"/>
</dbReference>
<proteinExistence type="predicted"/>
<keyword evidence="1" id="KW-0511">Multifunctional enzyme</keyword>
<dbReference type="PANTHER" id="PTHR37984">
    <property type="entry name" value="PROTEIN CBG26694"/>
    <property type="match status" value="1"/>
</dbReference>
<dbReference type="Pfam" id="PF17919">
    <property type="entry name" value="RT_RNaseH_2"/>
    <property type="match status" value="1"/>
</dbReference>
<name>A0ABQ8M0X4_LABRO</name>
<dbReference type="PANTHER" id="PTHR37984:SF5">
    <property type="entry name" value="PROTEIN NYNRIN-LIKE"/>
    <property type="match status" value="1"/>
</dbReference>
<dbReference type="SUPFAM" id="SSF56672">
    <property type="entry name" value="DNA/RNA polymerases"/>
    <property type="match status" value="1"/>
</dbReference>
<keyword evidence="4" id="KW-1185">Reference proteome</keyword>
<gene>
    <name evidence="3" type="ORF">H4Q32_029777</name>
</gene>
<protein>
    <submittedName>
        <fullName evidence="3">Retrovirus-related Pol polyprotein</fullName>
    </submittedName>
</protein>
<dbReference type="Proteomes" id="UP000830375">
    <property type="component" value="Unassembled WGS sequence"/>
</dbReference>
<organism evidence="3 4">
    <name type="scientific">Labeo rohita</name>
    <name type="common">Indian major carp</name>
    <name type="synonym">Cyprinus rohita</name>
    <dbReference type="NCBI Taxonomy" id="84645"/>
    <lineage>
        <taxon>Eukaryota</taxon>
        <taxon>Metazoa</taxon>
        <taxon>Chordata</taxon>
        <taxon>Craniata</taxon>
        <taxon>Vertebrata</taxon>
        <taxon>Euteleostomi</taxon>
        <taxon>Actinopterygii</taxon>
        <taxon>Neopterygii</taxon>
        <taxon>Teleostei</taxon>
        <taxon>Ostariophysi</taxon>
        <taxon>Cypriniformes</taxon>
        <taxon>Cyprinidae</taxon>
        <taxon>Labeoninae</taxon>
        <taxon>Labeonini</taxon>
        <taxon>Labeo</taxon>
    </lineage>
</organism>
<dbReference type="InterPro" id="IPR043502">
    <property type="entry name" value="DNA/RNA_pol_sf"/>
</dbReference>
<reference evidence="3 4" key="1">
    <citation type="submission" date="2022-01" db="EMBL/GenBank/DDBJ databases">
        <title>A high-quality chromosome-level genome assembly of rohu carp, Labeo rohita.</title>
        <authorList>
            <person name="Arick M.A. II"/>
            <person name="Hsu C.-Y."/>
            <person name="Magbanua Z."/>
            <person name="Pechanova O."/>
            <person name="Grover C."/>
            <person name="Miller E."/>
            <person name="Thrash A."/>
            <person name="Ezzel L."/>
            <person name="Alam S."/>
            <person name="Benzie J."/>
            <person name="Hamilton M."/>
            <person name="Karsi A."/>
            <person name="Lawrence M.L."/>
            <person name="Peterson D.G."/>
        </authorList>
    </citation>
    <scope>NUCLEOTIDE SEQUENCE [LARGE SCALE GENOMIC DNA]</scope>
    <source>
        <strain evidence="4">BAU-BD-2019</strain>
        <tissue evidence="3">Blood</tissue>
    </source>
</reference>
<feature type="domain" description="Reverse transcriptase/retrotransposon-derived protein RNase H-like" evidence="2">
    <location>
        <begin position="2"/>
        <end position="82"/>
    </location>
</feature>
<dbReference type="InterPro" id="IPR050951">
    <property type="entry name" value="Retrovirus_Pol_polyprotein"/>
</dbReference>
<evidence type="ECO:0000259" key="2">
    <source>
        <dbReference type="Pfam" id="PF17919"/>
    </source>
</evidence>